<sequence>MVAAPAFALRVQTPNGSPLCARNQPSASGPCLTVSNGAPLLPVVARSGDWLQLSSGRWVYGPYTTAQAPQPPVGGGRARRVSTPNGGTLCARNQPSATGACTAVRNGAVLLPVVAQSGDWLQLSSGRWVYGPYTASVNGATSPGTGGVMLRMGSTGDAVRQVQTRLAVTIDGVYGSNTAAAVRRFQSQQGLLVDGIVGPQTRSALGL</sequence>
<dbReference type="Pfam" id="PF01471">
    <property type="entry name" value="PG_binding_1"/>
    <property type="match status" value="1"/>
</dbReference>
<reference evidence="2 3" key="1">
    <citation type="submission" date="2021-08" db="EMBL/GenBank/DDBJ databases">
        <title>Draft genome sequence of Spirulina subsalsa with high tolerance to salinity and hype-accumulation of phycocyanin.</title>
        <authorList>
            <person name="Pei H."/>
            <person name="Jiang L."/>
        </authorList>
    </citation>
    <scope>NUCLEOTIDE SEQUENCE [LARGE SCALE GENOMIC DNA]</scope>
    <source>
        <strain evidence="2 3">FACHB-351</strain>
    </source>
</reference>
<dbReference type="Gene3D" id="1.10.101.10">
    <property type="entry name" value="PGBD-like superfamily/PGBD"/>
    <property type="match status" value="1"/>
</dbReference>
<evidence type="ECO:0000313" key="2">
    <source>
        <dbReference type="EMBL" id="MCW6036072.1"/>
    </source>
</evidence>
<dbReference type="InterPro" id="IPR002477">
    <property type="entry name" value="Peptidoglycan-bd-like"/>
</dbReference>
<proteinExistence type="predicted"/>
<dbReference type="InterPro" id="IPR036366">
    <property type="entry name" value="PGBDSf"/>
</dbReference>
<accession>A0ABT3L4F2</accession>
<keyword evidence="3" id="KW-1185">Reference proteome</keyword>
<feature type="domain" description="Peptidoglycan binding-like" evidence="1">
    <location>
        <begin position="156"/>
        <end position="205"/>
    </location>
</feature>
<name>A0ABT3L4F2_9CYAN</name>
<dbReference type="SUPFAM" id="SSF47090">
    <property type="entry name" value="PGBD-like"/>
    <property type="match status" value="1"/>
</dbReference>
<evidence type="ECO:0000313" key="3">
    <source>
        <dbReference type="Proteomes" id="UP001526426"/>
    </source>
</evidence>
<dbReference type="EMBL" id="JAIHOM010000027">
    <property type="protein sequence ID" value="MCW6036072.1"/>
    <property type="molecule type" value="Genomic_DNA"/>
</dbReference>
<organism evidence="2 3">
    <name type="scientific">Spirulina subsalsa FACHB-351</name>
    <dbReference type="NCBI Taxonomy" id="234711"/>
    <lineage>
        <taxon>Bacteria</taxon>
        <taxon>Bacillati</taxon>
        <taxon>Cyanobacteriota</taxon>
        <taxon>Cyanophyceae</taxon>
        <taxon>Spirulinales</taxon>
        <taxon>Spirulinaceae</taxon>
        <taxon>Spirulina</taxon>
    </lineage>
</organism>
<dbReference type="Proteomes" id="UP001526426">
    <property type="component" value="Unassembled WGS sequence"/>
</dbReference>
<comment type="caution">
    <text evidence="2">The sequence shown here is derived from an EMBL/GenBank/DDBJ whole genome shotgun (WGS) entry which is preliminary data.</text>
</comment>
<dbReference type="InterPro" id="IPR036365">
    <property type="entry name" value="PGBD-like_sf"/>
</dbReference>
<gene>
    <name evidence="2" type="ORF">K4A83_07270</name>
</gene>
<evidence type="ECO:0000259" key="1">
    <source>
        <dbReference type="Pfam" id="PF01471"/>
    </source>
</evidence>
<protein>
    <submittedName>
        <fullName evidence="2">Peptidoglycan-binding protein</fullName>
    </submittedName>
</protein>